<keyword evidence="2" id="KW-1185">Reference proteome</keyword>
<protein>
    <recommendedName>
        <fullName evidence="3">DinB superfamily protein</fullName>
    </recommendedName>
</protein>
<name>A0A1H1E2E9_9BACI</name>
<dbReference type="Gene3D" id="1.20.120.450">
    <property type="entry name" value="dinb family like domain"/>
    <property type="match status" value="1"/>
</dbReference>
<evidence type="ECO:0000313" key="1">
    <source>
        <dbReference type="EMBL" id="SDQ82942.1"/>
    </source>
</evidence>
<dbReference type="SUPFAM" id="SSF109854">
    <property type="entry name" value="DinB/YfiT-like putative metalloenzymes"/>
    <property type="match status" value="1"/>
</dbReference>
<dbReference type="InterPro" id="IPR007061">
    <property type="entry name" value="MST-like"/>
</dbReference>
<dbReference type="AlphaFoldDB" id="A0A1H1E2E9"/>
<dbReference type="Pfam" id="PF04978">
    <property type="entry name" value="MST"/>
    <property type="match status" value="1"/>
</dbReference>
<sequence>MKSTEDKRFIIEKKSGYNSIIGRLLSMMDYTRMTTLEAVNNLTAKELDYRIDVKGNSIGCLLYHMACVEEVYQIITFEERDPTDKELQKLEVGLNLGEKAHQIIHNKEIEFYREQLNRVREHTLERFREKEDSWLDEVSPFGPNNVANNYFRWFHVFEDELNHRGQIRLIRQHMKRKQEG</sequence>
<organism evidence="1 2">
    <name type="scientific">Virgibacillus salinus</name>
    <dbReference type="NCBI Taxonomy" id="553311"/>
    <lineage>
        <taxon>Bacteria</taxon>
        <taxon>Bacillati</taxon>
        <taxon>Bacillota</taxon>
        <taxon>Bacilli</taxon>
        <taxon>Bacillales</taxon>
        <taxon>Bacillaceae</taxon>
        <taxon>Virgibacillus</taxon>
    </lineage>
</organism>
<dbReference type="InterPro" id="IPR034660">
    <property type="entry name" value="DinB/YfiT-like"/>
</dbReference>
<dbReference type="EMBL" id="FNKD01000003">
    <property type="protein sequence ID" value="SDQ82942.1"/>
    <property type="molecule type" value="Genomic_DNA"/>
</dbReference>
<reference evidence="1 2" key="1">
    <citation type="submission" date="2016-10" db="EMBL/GenBank/DDBJ databases">
        <authorList>
            <person name="de Groot N.N."/>
        </authorList>
    </citation>
    <scope>NUCLEOTIDE SEQUENCE [LARGE SCALE GENOMIC DNA]</scope>
    <source>
        <strain evidence="1 2">CGMCC 1.10449</strain>
    </source>
</reference>
<evidence type="ECO:0008006" key="3">
    <source>
        <dbReference type="Google" id="ProtNLM"/>
    </source>
</evidence>
<evidence type="ECO:0000313" key="2">
    <source>
        <dbReference type="Proteomes" id="UP000199444"/>
    </source>
</evidence>
<accession>A0A1H1E2E9</accession>
<gene>
    <name evidence="1" type="ORF">SAMN05216231_2695</name>
</gene>
<dbReference type="Proteomes" id="UP000199444">
    <property type="component" value="Unassembled WGS sequence"/>
</dbReference>
<proteinExistence type="predicted"/>
<dbReference type="STRING" id="553311.SAMN05216231_2695"/>